<dbReference type="PANTHER" id="PTHR30632">
    <property type="entry name" value="MOLYBDATE-BINDING PERIPLASMIC PROTEIN"/>
    <property type="match status" value="1"/>
</dbReference>
<dbReference type="KEGG" id="abas:ACPOL_0206"/>
<dbReference type="PANTHER" id="PTHR30632:SF16">
    <property type="entry name" value="MOLYBDATE_TUNGSTATE-BINDING PROTEIN WTPA"/>
    <property type="match status" value="1"/>
</dbReference>
<comment type="similarity">
    <text evidence="1">Belongs to the bacterial solute-binding protein 1 family. WtpA subfamily.</text>
</comment>
<keyword evidence="4" id="KW-1185">Reference proteome</keyword>
<dbReference type="Proteomes" id="UP000253606">
    <property type="component" value="Chromosome"/>
</dbReference>
<feature type="chain" id="PRO_5016317669" evidence="2">
    <location>
        <begin position="36"/>
        <end position="325"/>
    </location>
</feature>
<dbReference type="Pfam" id="PF13531">
    <property type="entry name" value="SBP_bac_11"/>
    <property type="match status" value="1"/>
</dbReference>
<proteinExistence type="inferred from homology"/>
<dbReference type="GO" id="GO:0015689">
    <property type="term" value="P:molybdate ion transport"/>
    <property type="evidence" value="ECO:0007669"/>
    <property type="project" value="TreeGrafter"/>
</dbReference>
<reference evidence="3 4" key="1">
    <citation type="journal article" date="2018" name="Front. Microbiol.">
        <title>Hydrolytic Capabilities as a Key to Environmental Success: Chitinolytic and Cellulolytic Acidobacteria From Acidic Sub-arctic Soils and Boreal Peatlands.</title>
        <authorList>
            <person name="Belova S.E."/>
            <person name="Ravin N.V."/>
            <person name="Pankratov T.A."/>
            <person name="Rakitin A.L."/>
            <person name="Ivanova A.A."/>
            <person name="Beletsky A.V."/>
            <person name="Mardanov A.V."/>
            <person name="Sinninghe Damste J.S."/>
            <person name="Dedysh S.N."/>
        </authorList>
    </citation>
    <scope>NUCLEOTIDE SEQUENCE [LARGE SCALE GENOMIC DNA]</scope>
    <source>
        <strain evidence="3 4">SBC82</strain>
    </source>
</reference>
<keyword evidence="2" id="KW-0732">Signal</keyword>
<dbReference type="EMBL" id="CP030840">
    <property type="protein sequence ID" value="AXC09591.1"/>
    <property type="molecule type" value="Genomic_DNA"/>
</dbReference>
<evidence type="ECO:0000313" key="4">
    <source>
        <dbReference type="Proteomes" id="UP000253606"/>
    </source>
</evidence>
<gene>
    <name evidence="3" type="ORF">ACPOL_0206</name>
</gene>
<organism evidence="3 4">
    <name type="scientific">Acidisarcina polymorpha</name>
    <dbReference type="NCBI Taxonomy" id="2211140"/>
    <lineage>
        <taxon>Bacteria</taxon>
        <taxon>Pseudomonadati</taxon>
        <taxon>Acidobacteriota</taxon>
        <taxon>Terriglobia</taxon>
        <taxon>Terriglobales</taxon>
        <taxon>Acidobacteriaceae</taxon>
        <taxon>Acidisarcina</taxon>
    </lineage>
</organism>
<name>A0A2Z5FS51_9BACT</name>
<dbReference type="CDD" id="cd13540">
    <property type="entry name" value="PBP2_ModA_WtpA"/>
    <property type="match status" value="1"/>
</dbReference>
<evidence type="ECO:0000256" key="1">
    <source>
        <dbReference type="ARBA" id="ARBA00009438"/>
    </source>
</evidence>
<dbReference type="InterPro" id="IPR050682">
    <property type="entry name" value="ModA/WtpA"/>
</dbReference>
<dbReference type="GO" id="GO:0030973">
    <property type="term" value="F:molybdate ion binding"/>
    <property type="evidence" value="ECO:0007669"/>
    <property type="project" value="TreeGrafter"/>
</dbReference>
<protein>
    <submittedName>
        <fullName evidence="3">Tungstate ABC transporter, periplasmic substrate-binding protein WtpA</fullName>
    </submittedName>
</protein>
<sequence>MNENARIGWFMHGLSKFFRAAILSAAGLGIPAALAQATQVVIVDRAATLTLPFDTLARNLPTLECRQRSAGSRFLLHSDVDLNQPVDVLALADVTLFEKPGSPAQTARFPWWSTFAGNEIGIAYTARSKAADQISAANWPQILQQSGVQTAYSDPETDPEGYNTVIAWTLAESYYHLPGFAARLRAAIPQKNIRSDSTQLLALLSAGEVDYAWEYRSVAEQHQLKFLRLPKQINLSDPSLAQCYKNACIDLHHAGTVQQQCGRPILYAVAIAADAPHPEAAAQFVQALYGDAGRNALQSAFQQPLAAKVGGDIATAPDWLKMLAK</sequence>
<dbReference type="Gene3D" id="3.40.190.10">
    <property type="entry name" value="Periplasmic binding protein-like II"/>
    <property type="match status" value="2"/>
</dbReference>
<evidence type="ECO:0000256" key="2">
    <source>
        <dbReference type="SAM" id="SignalP"/>
    </source>
</evidence>
<feature type="signal peptide" evidence="2">
    <location>
        <begin position="1"/>
        <end position="35"/>
    </location>
</feature>
<evidence type="ECO:0000313" key="3">
    <source>
        <dbReference type="EMBL" id="AXC09591.1"/>
    </source>
</evidence>
<accession>A0A2Z5FS51</accession>
<dbReference type="OrthoDB" id="9785015at2"/>
<dbReference type="SUPFAM" id="SSF53850">
    <property type="entry name" value="Periplasmic binding protein-like II"/>
    <property type="match status" value="1"/>
</dbReference>
<dbReference type="AlphaFoldDB" id="A0A2Z5FS51"/>